<evidence type="ECO:0000313" key="2">
    <source>
        <dbReference type="EMBL" id="GED23822.1"/>
    </source>
</evidence>
<reference evidence="2 3" key="1">
    <citation type="submission" date="2019-06" db="EMBL/GenBank/DDBJ databases">
        <title>Whole genome shotgun sequence of Halomonas halmophila NBRC 15537.</title>
        <authorList>
            <person name="Hosoyama A."/>
            <person name="Uohara A."/>
            <person name="Ohji S."/>
            <person name="Ichikawa N."/>
        </authorList>
    </citation>
    <scope>NUCLEOTIDE SEQUENCE [LARGE SCALE GENOMIC DNA]</scope>
    <source>
        <strain evidence="2 3">NBRC 15537</strain>
    </source>
</reference>
<dbReference type="Gene3D" id="2.10.109.10">
    <property type="entry name" value="Umud Fragment, subunit A"/>
    <property type="match status" value="1"/>
</dbReference>
<dbReference type="RefSeq" id="WP_141321862.1">
    <property type="nucleotide sequence ID" value="NZ_BJOC01000052.1"/>
</dbReference>
<dbReference type="InterPro" id="IPR015927">
    <property type="entry name" value="Peptidase_S24_S26A/B/C"/>
</dbReference>
<evidence type="ECO:0000313" key="3">
    <source>
        <dbReference type="Proteomes" id="UP000319812"/>
    </source>
</evidence>
<dbReference type="Pfam" id="PF00717">
    <property type="entry name" value="Peptidase_S24"/>
    <property type="match status" value="1"/>
</dbReference>
<dbReference type="EMBL" id="BJOC01000052">
    <property type="protein sequence ID" value="GED23822.1"/>
    <property type="molecule type" value="Genomic_DNA"/>
</dbReference>
<sequence length="66" mass="7450">MAGNCVFPLLVHGERCIKRLQRVAGGTWLLISDNPRYEKELIKLQDMKGVKGVKGVEILGRCEIRI</sequence>
<accession>A0A4Y4F0Q7</accession>
<dbReference type="Proteomes" id="UP000319812">
    <property type="component" value="Unassembled WGS sequence"/>
</dbReference>
<dbReference type="InterPro" id="IPR036286">
    <property type="entry name" value="LexA/Signal_pep-like_sf"/>
</dbReference>
<organism evidence="2 3">
    <name type="scientific">Halomonas halmophila</name>
    <dbReference type="NCBI Taxonomy" id="252"/>
    <lineage>
        <taxon>Bacteria</taxon>
        <taxon>Pseudomonadati</taxon>
        <taxon>Pseudomonadota</taxon>
        <taxon>Gammaproteobacteria</taxon>
        <taxon>Oceanospirillales</taxon>
        <taxon>Halomonadaceae</taxon>
        <taxon>Halomonas</taxon>
    </lineage>
</organism>
<protein>
    <recommendedName>
        <fullName evidence="1">Peptidase S24/S26A/S26B/S26C domain-containing protein</fullName>
    </recommendedName>
</protein>
<evidence type="ECO:0000259" key="1">
    <source>
        <dbReference type="Pfam" id="PF00717"/>
    </source>
</evidence>
<feature type="domain" description="Peptidase S24/S26A/S26B/S26C" evidence="1">
    <location>
        <begin position="10"/>
        <end position="47"/>
    </location>
</feature>
<comment type="caution">
    <text evidence="2">The sequence shown here is derived from an EMBL/GenBank/DDBJ whole genome shotgun (WGS) entry which is preliminary data.</text>
</comment>
<name>A0A4Y4F0Q7_9GAMM</name>
<dbReference type="AlphaFoldDB" id="A0A4Y4F0Q7"/>
<gene>
    <name evidence="2" type="ORF">HHA01_27990</name>
</gene>
<dbReference type="OrthoDB" id="9791537at2"/>
<proteinExistence type="predicted"/>
<dbReference type="SUPFAM" id="SSF51306">
    <property type="entry name" value="LexA/Signal peptidase"/>
    <property type="match status" value="1"/>
</dbReference>
<keyword evidence="3" id="KW-1185">Reference proteome</keyword>